<dbReference type="EMBL" id="BMNC01000014">
    <property type="protein sequence ID" value="GGN18298.1"/>
    <property type="molecule type" value="Genomic_DNA"/>
</dbReference>
<proteinExistence type="predicted"/>
<gene>
    <name evidence="1" type="ORF">GCM10011609_69160</name>
</gene>
<dbReference type="Proteomes" id="UP000597656">
    <property type="component" value="Unassembled WGS sequence"/>
</dbReference>
<evidence type="ECO:0000313" key="2">
    <source>
        <dbReference type="Proteomes" id="UP000597656"/>
    </source>
</evidence>
<keyword evidence="2" id="KW-1185">Reference proteome</keyword>
<accession>A0ABQ2IPZ9</accession>
<evidence type="ECO:0000313" key="1">
    <source>
        <dbReference type="EMBL" id="GGN18298.1"/>
    </source>
</evidence>
<comment type="caution">
    <text evidence="1">The sequence shown here is derived from an EMBL/GenBank/DDBJ whole genome shotgun (WGS) entry which is preliminary data.</text>
</comment>
<name>A0ABQ2IPZ9_9PSEU</name>
<reference evidence="2" key="1">
    <citation type="journal article" date="2019" name="Int. J. Syst. Evol. Microbiol.">
        <title>The Global Catalogue of Microorganisms (GCM) 10K type strain sequencing project: providing services to taxonomists for standard genome sequencing and annotation.</title>
        <authorList>
            <consortium name="The Broad Institute Genomics Platform"/>
            <consortium name="The Broad Institute Genome Sequencing Center for Infectious Disease"/>
            <person name="Wu L."/>
            <person name="Ma J."/>
        </authorList>
    </citation>
    <scope>NUCLEOTIDE SEQUENCE [LARGE SCALE GENOMIC DNA]</scope>
    <source>
        <strain evidence="2">CGMCC 4.7319</strain>
    </source>
</reference>
<protein>
    <submittedName>
        <fullName evidence="1">Uncharacterized protein</fullName>
    </submittedName>
</protein>
<sequence length="119" mass="12791">MRDSLLDEIADLFRSDTPPLALAPRPTGLEPMEAVQEPVRGSSHQLVFHLGTGRLHLRVDSGRLTGVLDDSGLTVEVHEPAGVQALRPDAEGWFRTTVRPGPVCVAVPALGMTTGWFVA</sequence>
<dbReference type="RefSeq" id="WP_189159070.1">
    <property type="nucleotide sequence ID" value="NZ_BMNC01000014.1"/>
</dbReference>
<organism evidence="1 2">
    <name type="scientific">Lentzea pudingi</name>
    <dbReference type="NCBI Taxonomy" id="1789439"/>
    <lineage>
        <taxon>Bacteria</taxon>
        <taxon>Bacillati</taxon>
        <taxon>Actinomycetota</taxon>
        <taxon>Actinomycetes</taxon>
        <taxon>Pseudonocardiales</taxon>
        <taxon>Pseudonocardiaceae</taxon>
        <taxon>Lentzea</taxon>
    </lineage>
</organism>